<accession>X1RTG5</accession>
<gene>
    <name evidence="2" type="ORF">S12H4_19459</name>
</gene>
<evidence type="ECO:0000256" key="1">
    <source>
        <dbReference type="SAM" id="Coils"/>
    </source>
</evidence>
<feature type="non-terminal residue" evidence="2">
    <location>
        <position position="94"/>
    </location>
</feature>
<keyword evidence="1" id="KW-0175">Coiled coil</keyword>
<dbReference type="AlphaFoldDB" id="X1RTG5"/>
<evidence type="ECO:0000313" key="2">
    <source>
        <dbReference type="EMBL" id="GAI84022.1"/>
    </source>
</evidence>
<proteinExistence type="predicted"/>
<comment type="caution">
    <text evidence="2">The sequence shown here is derived from an EMBL/GenBank/DDBJ whole genome shotgun (WGS) entry which is preliminary data.</text>
</comment>
<protein>
    <submittedName>
        <fullName evidence="2">Uncharacterized protein</fullName>
    </submittedName>
</protein>
<dbReference type="EMBL" id="BARW01009736">
    <property type="protein sequence ID" value="GAI84022.1"/>
    <property type="molecule type" value="Genomic_DNA"/>
</dbReference>
<name>X1RTG5_9ZZZZ</name>
<feature type="coiled-coil region" evidence="1">
    <location>
        <begin position="7"/>
        <end position="44"/>
    </location>
</feature>
<dbReference type="Gene3D" id="3.30.450.20">
    <property type="entry name" value="PAS domain"/>
    <property type="match status" value="1"/>
</dbReference>
<dbReference type="SUPFAM" id="SSF55785">
    <property type="entry name" value="PYP-like sensor domain (PAS domain)"/>
    <property type="match status" value="1"/>
</dbReference>
<reference evidence="2" key="1">
    <citation type="journal article" date="2014" name="Front. Microbiol.">
        <title>High frequency of phylogenetically diverse reductive dehalogenase-homologous genes in deep subseafloor sedimentary metagenomes.</title>
        <authorList>
            <person name="Kawai M."/>
            <person name="Futagami T."/>
            <person name="Toyoda A."/>
            <person name="Takaki Y."/>
            <person name="Nishi S."/>
            <person name="Hori S."/>
            <person name="Arai W."/>
            <person name="Tsubouchi T."/>
            <person name="Morono Y."/>
            <person name="Uchiyama I."/>
            <person name="Ito T."/>
            <person name="Fujiyama A."/>
            <person name="Inagaki F."/>
            <person name="Takami H."/>
        </authorList>
    </citation>
    <scope>NUCLEOTIDE SEQUENCE</scope>
    <source>
        <strain evidence="2">Expedition CK06-06</strain>
    </source>
</reference>
<organism evidence="2">
    <name type="scientific">marine sediment metagenome</name>
    <dbReference type="NCBI Taxonomy" id="412755"/>
    <lineage>
        <taxon>unclassified sequences</taxon>
        <taxon>metagenomes</taxon>
        <taxon>ecological metagenomes</taxon>
    </lineage>
</organism>
<dbReference type="InterPro" id="IPR035965">
    <property type="entry name" value="PAS-like_dom_sf"/>
</dbReference>
<sequence length="94" mass="11080">MTQKPTYKELERRVQELEKESIKRKRAEEELRESRETLSESQRIAKLGSWELDLNTQIITLSEEHQFMAGREPKKTALPLAEYAADYIVEEDIV</sequence>